<protein>
    <submittedName>
        <fullName evidence="2">Uncharacterized protein</fullName>
    </submittedName>
</protein>
<organism evidence="2">
    <name type="scientific">Zea mays</name>
    <name type="common">Maize</name>
    <dbReference type="NCBI Taxonomy" id="4577"/>
    <lineage>
        <taxon>Eukaryota</taxon>
        <taxon>Viridiplantae</taxon>
        <taxon>Streptophyta</taxon>
        <taxon>Embryophyta</taxon>
        <taxon>Tracheophyta</taxon>
        <taxon>Spermatophyta</taxon>
        <taxon>Magnoliopsida</taxon>
        <taxon>Liliopsida</taxon>
        <taxon>Poales</taxon>
        <taxon>Poaceae</taxon>
        <taxon>PACMAD clade</taxon>
        <taxon>Panicoideae</taxon>
        <taxon>Andropogonodae</taxon>
        <taxon>Andropogoneae</taxon>
        <taxon>Tripsacinae</taxon>
        <taxon>Zea</taxon>
    </lineage>
</organism>
<feature type="compositionally biased region" description="Basic residues" evidence="1">
    <location>
        <begin position="87"/>
        <end position="101"/>
    </location>
</feature>
<feature type="region of interest" description="Disordered" evidence="1">
    <location>
        <begin position="57"/>
        <end position="137"/>
    </location>
</feature>
<name>A0A1D6MM27_MAIZE</name>
<dbReference type="IntAct" id="A0A1D6MM27">
    <property type="interactions" value="3"/>
</dbReference>
<feature type="compositionally biased region" description="Low complexity" evidence="1">
    <location>
        <begin position="102"/>
        <end position="134"/>
    </location>
</feature>
<reference evidence="2" key="1">
    <citation type="submission" date="2015-12" db="EMBL/GenBank/DDBJ databases">
        <title>Update maize B73 reference genome by single molecule sequencing technologies.</title>
        <authorList>
            <consortium name="Maize Genome Sequencing Project"/>
            <person name="Ware D."/>
        </authorList>
    </citation>
    <scope>NUCLEOTIDE SEQUENCE [LARGE SCALE GENOMIC DNA]</scope>
    <source>
        <tissue evidence="2">Seedling</tissue>
    </source>
</reference>
<accession>A0A1D6MM27</accession>
<dbReference type="AlphaFoldDB" id="A0A1D6MM27"/>
<dbReference type="EMBL" id="CM007649">
    <property type="protein sequence ID" value="ONM30266.1"/>
    <property type="molecule type" value="Genomic_DNA"/>
</dbReference>
<gene>
    <name evidence="2" type="ORF">ZEAMMB73_Zm00001d039990</name>
</gene>
<feature type="compositionally biased region" description="Basic residues" evidence="1">
    <location>
        <begin position="66"/>
        <end position="77"/>
    </location>
</feature>
<sequence length="158" mass="18111">MRSACYITEKASQTFDRIRRWRVTPAQNPSLQLIYLLLAPTRINFRRRPFLFVARLTPTPPPLPWPRRRIRPRRRRPSQPSPEAGSSKRRSGARVSKRRRSTTLCSSTRPPMTSCSPMCPSTSRSPHPSSPSVSGQEQVYNLFLTQATSVRHCSSYES</sequence>
<evidence type="ECO:0000256" key="1">
    <source>
        <dbReference type="SAM" id="MobiDB-lite"/>
    </source>
</evidence>
<dbReference type="InParanoid" id="A0A1D6MM27"/>
<proteinExistence type="predicted"/>
<evidence type="ECO:0000313" key="2">
    <source>
        <dbReference type="EMBL" id="ONM30266.1"/>
    </source>
</evidence>